<keyword evidence="10" id="KW-1185">Reference proteome</keyword>
<evidence type="ECO:0000256" key="7">
    <source>
        <dbReference type="ARBA" id="ARBA00023136"/>
    </source>
</evidence>
<proteinExistence type="inferred from homology"/>
<evidence type="ECO:0000256" key="4">
    <source>
        <dbReference type="ARBA" id="ARBA00022692"/>
    </source>
</evidence>
<dbReference type="InterPro" id="IPR007227">
    <property type="entry name" value="Cell_shape_determining_MreD"/>
</dbReference>
<reference evidence="9 10" key="1">
    <citation type="submission" date="2024-04" db="EMBL/GenBank/DDBJ databases">
        <title>Human intestinal bacterial collection.</title>
        <authorList>
            <person name="Pauvert C."/>
            <person name="Hitch T.C.A."/>
            <person name="Clavel T."/>
        </authorList>
    </citation>
    <scope>NUCLEOTIDE SEQUENCE [LARGE SCALE GENOMIC DNA]</scope>
    <source>
        <strain evidence="9 10">CLA-KB-H42</strain>
    </source>
</reference>
<keyword evidence="6 8" id="KW-1133">Transmembrane helix</keyword>
<feature type="transmembrane region" description="Helical" evidence="8">
    <location>
        <begin position="6"/>
        <end position="27"/>
    </location>
</feature>
<dbReference type="NCBIfam" id="TIGR03426">
    <property type="entry name" value="shape_MreD"/>
    <property type="match status" value="1"/>
</dbReference>
<organism evidence="9 10">
    <name type="scientific">Raoultibacter massiliensis</name>
    <dbReference type="NCBI Taxonomy" id="1852371"/>
    <lineage>
        <taxon>Bacteria</taxon>
        <taxon>Bacillati</taxon>
        <taxon>Actinomycetota</taxon>
        <taxon>Coriobacteriia</taxon>
        <taxon>Eggerthellales</taxon>
        <taxon>Eggerthellaceae</taxon>
        <taxon>Raoultibacter</taxon>
    </lineage>
</organism>
<evidence type="ECO:0000256" key="6">
    <source>
        <dbReference type="ARBA" id="ARBA00022989"/>
    </source>
</evidence>
<dbReference type="Pfam" id="PF04093">
    <property type="entry name" value="MreD"/>
    <property type="match status" value="1"/>
</dbReference>
<feature type="transmembrane region" description="Helical" evidence="8">
    <location>
        <begin position="97"/>
        <end position="120"/>
    </location>
</feature>
<evidence type="ECO:0000256" key="2">
    <source>
        <dbReference type="ARBA" id="ARBA00007776"/>
    </source>
</evidence>
<keyword evidence="5" id="KW-0133">Cell shape</keyword>
<evidence type="ECO:0000256" key="5">
    <source>
        <dbReference type="ARBA" id="ARBA00022960"/>
    </source>
</evidence>
<keyword evidence="7 8" id="KW-0472">Membrane</keyword>
<keyword evidence="4 8" id="KW-0812">Transmembrane</keyword>
<comment type="caution">
    <text evidence="9">The sequence shown here is derived from an EMBL/GenBank/DDBJ whole genome shotgun (WGS) entry which is preliminary data.</text>
</comment>
<dbReference type="EMBL" id="JBBNOP010000005">
    <property type="protein sequence ID" value="MEQ3362695.1"/>
    <property type="molecule type" value="Genomic_DNA"/>
</dbReference>
<comment type="subcellular location">
    <subcellularLocation>
        <location evidence="1">Cell membrane</location>
        <topology evidence="1">Multi-pass membrane protein</topology>
    </subcellularLocation>
</comment>
<gene>
    <name evidence="9" type="primary">mreD</name>
    <name evidence="9" type="ORF">AAA083_06875</name>
</gene>
<keyword evidence="3" id="KW-1003">Cell membrane</keyword>
<evidence type="ECO:0000313" key="9">
    <source>
        <dbReference type="EMBL" id="MEQ3362695.1"/>
    </source>
</evidence>
<protein>
    <submittedName>
        <fullName evidence="9">Rod shape-determining protein MreD</fullName>
    </submittedName>
</protein>
<name>A0ABV1JC92_9ACTN</name>
<comment type="similarity">
    <text evidence="2">Belongs to the MreD family.</text>
</comment>
<evidence type="ECO:0000256" key="8">
    <source>
        <dbReference type="SAM" id="Phobius"/>
    </source>
</evidence>
<dbReference type="RefSeq" id="WP_180963556.1">
    <property type="nucleotide sequence ID" value="NZ_JBBNOP010000005.1"/>
</dbReference>
<feature type="transmembrane region" description="Helical" evidence="8">
    <location>
        <begin position="65"/>
        <end position="85"/>
    </location>
</feature>
<dbReference type="Proteomes" id="UP001487305">
    <property type="component" value="Unassembled WGS sequence"/>
</dbReference>
<evidence type="ECO:0000256" key="3">
    <source>
        <dbReference type="ARBA" id="ARBA00022475"/>
    </source>
</evidence>
<feature type="transmembrane region" description="Helical" evidence="8">
    <location>
        <begin position="39"/>
        <end position="59"/>
    </location>
</feature>
<accession>A0ABV1JC92</accession>
<evidence type="ECO:0000313" key="10">
    <source>
        <dbReference type="Proteomes" id="UP001487305"/>
    </source>
</evidence>
<sequence length="208" mass="21367">MNRDTLAVIVGAVIAVLAQLVIAPNIAIASAMPNFPAAYVLAVAIVRPANSTLVLAFALGLVYDLIGFGPVGAMALLFVLAAFAASRAFMILDNESLFMPIVILVVSMLAIELLYTMILSGLGLVSGVGTAFLQRALPCALYDCVAALVFYPLALRFVVSESPLGRAVPSAGRIVKTGAAASAGRIVKSTAAPTAGPLVGPPSKSKRR</sequence>
<evidence type="ECO:0000256" key="1">
    <source>
        <dbReference type="ARBA" id="ARBA00004651"/>
    </source>
</evidence>